<feature type="domain" description="EF-hand" evidence="2">
    <location>
        <begin position="67"/>
        <end position="102"/>
    </location>
</feature>
<dbReference type="PROSITE" id="PS50222">
    <property type="entry name" value="EF_HAND_2"/>
    <property type="match status" value="1"/>
</dbReference>
<organism evidence="3 4">
    <name type="scientific">Perkinsus olseni</name>
    <name type="common">Perkinsus atlanticus</name>
    <dbReference type="NCBI Taxonomy" id="32597"/>
    <lineage>
        <taxon>Eukaryota</taxon>
        <taxon>Sar</taxon>
        <taxon>Alveolata</taxon>
        <taxon>Perkinsozoa</taxon>
        <taxon>Perkinsea</taxon>
        <taxon>Perkinsida</taxon>
        <taxon>Perkinsidae</taxon>
        <taxon>Perkinsus</taxon>
    </lineage>
</organism>
<feature type="non-terminal residue" evidence="3">
    <location>
        <position position="1"/>
    </location>
</feature>
<keyword evidence="4" id="KW-1185">Reference proteome</keyword>
<accession>A0A7J6SP58</accession>
<dbReference type="GO" id="GO:0005509">
    <property type="term" value="F:calcium ion binding"/>
    <property type="evidence" value="ECO:0007669"/>
    <property type="project" value="InterPro"/>
</dbReference>
<sequence>PQPAVVDWADVVEASKPSSLRVPEEVRESVSRLSKPRSFTVSPAPGSASSESPEPVVDPCQVAQGYILNRVVRAFVSQCDSDADGRITAEDVISMARANGSHRPKALALVVENLRDMIADIASRRLNRPVRGAAEAQPAFSDSVTWSEVAATMRERKEWAYLDEREVHAPTRIDNFNKHWVYRRNRYASLWILALSVCGFKAFVPIGRHSCRVKGAQQQQDRAVDLNPWTATMKKEGITLPLSP</sequence>
<name>A0A7J6SP58_PEROL</name>
<dbReference type="EMBL" id="JABANO010017182">
    <property type="protein sequence ID" value="KAF4733940.1"/>
    <property type="molecule type" value="Genomic_DNA"/>
</dbReference>
<dbReference type="InterPro" id="IPR002048">
    <property type="entry name" value="EF_hand_dom"/>
</dbReference>
<evidence type="ECO:0000256" key="1">
    <source>
        <dbReference type="SAM" id="MobiDB-lite"/>
    </source>
</evidence>
<reference evidence="3 4" key="1">
    <citation type="submission" date="2020-04" db="EMBL/GenBank/DDBJ databases">
        <title>Perkinsus olseni comparative genomics.</title>
        <authorList>
            <person name="Bogema D.R."/>
        </authorList>
    </citation>
    <scope>NUCLEOTIDE SEQUENCE [LARGE SCALE GENOMIC DNA]</scope>
    <source>
        <strain evidence="3 4">ATCC PRA-207</strain>
    </source>
</reference>
<dbReference type="AlphaFoldDB" id="A0A7J6SP58"/>
<protein>
    <recommendedName>
        <fullName evidence="2">EF-hand domain-containing protein</fullName>
    </recommendedName>
</protein>
<evidence type="ECO:0000313" key="3">
    <source>
        <dbReference type="EMBL" id="KAF4733940.1"/>
    </source>
</evidence>
<evidence type="ECO:0000313" key="4">
    <source>
        <dbReference type="Proteomes" id="UP000553632"/>
    </source>
</evidence>
<proteinExistence type="predicted"/>
<feature type="compositionally biased region" description="Low complexity" evidence="1">
    <location>
        <begin position="41"/>
        <end position="56"/>
    </location>
</feature>
<comment type="caution">
    <text evidence="3">The sequence shown here is derived from an EMBL/GenBank/DDBJ whole genome shotgun (WGS) entry which is preliminary data.</text>
</comment>
<dbReference type="Proteomes" id="UP000553632">
    <property type="component" value="Unassembled WGS sequence"/>
</dbReference>
<dbReference type="PROSITE" id="PS00018">
    <property type="entry name" value="EF_HAND_1"/>
    <property type="match status" value="1"/>
</dbReference>
<dbReference type="InterPro" id="IPR018247">
    <property type="entry name" value="EF_Hand_1_Ca_BS"/>
</dbReference>
<feature type="non-terminal residue" evidence="3">
    <location>
        <position position="244"/>
    </location>
</feature>
<evidence type="ECO:0000259" key="2">
    <source>
        <dbReference type="PROSITE" id="PS50222"/>
    </source>
</evidence>
<gene>
    <name evidence="3" type="ORF">FOZ63_014728</name>
</gene>
<feature type="region of interest" description="Disordered" evidence="1">
    <location>
        <begin position="17"/>
        <end position="56"/>
    </location>
</feature>